<evidence type="ECO:0000313" key="1">
    <source>
        <dbReference type="EMBL" id="ABK66062.1"/>
    </source>
</evidence>
<dbReference type="EMBL" id="CP000479">
    <property type="protein sequence ID" value="ABK66062.1"/>
    <property type="molecule type" value="Genomic_DNA"/>
</dbReference>
<accession>A0A0H2ZWM5</accession>
<reference evidence="1 2" key="1">
    <citation type="submission" date="2006-10" db="EMBL/GenBank/DDBJ databases">
        <authorList>
            <person name="Fleischmann R.D."/>
            <person name="Dodson R.J."/>
            <person name="Haft D.H."/>
            <person name="Merkel J.S."/>
            <person name="Nelson W.C."/>
            <person name="Fraser C.M."/>
        </authorList>
    </citation>
    <scope>NUCLEOTIDE SEQUENCE [LARGE SCALE GENOMIC DNA]</scope>
    <source>
        <strain evidence="1 2">104</strain>
    </source>
</reference>
<proteinExistence type="predicted"/>
<dbReference type="AlphaFoldDB" id="A0A0H2ZWM5"/>
<gene>
    <name evidence="1" type="ordered locus">MAV_0943</name>
</gene>
<dbReference type="KEGG" id="mav:MAV_0943"/>
<evidence type="ECO:0000313" key="2">
    <source>
        <dbReference type="Proteomes" id="UP000001574"/>
    </source>
</evidence>
<dbReference type="Proteomes" id="UP000001574">
    <property type="component" value="Chromosome"/>
</dbReference>
<dbReference type="HOGENOM" id="CLU_220271_0_0_11"/>
<name>A0A0H2ZWM5_MYCA1</name>
<protein>
    <submittedName>
        <fullName evidence="1">Uncharacterized protein</fullName>
    </submittedName>
</protein>
<sequence>MQHAHNTASSLHGEAGIHSVRPFAPLVSSSISFLRLS</sequence>
<organism evidence="1 2">
    <name type="scientific">Mycobacterium avium (strain 104)</name>
    <dbReference type="NCBI Taxonomy" id="243243"/>
    <lineage>
        <taxon>Bacteria</taxon>
        <taxon>Bacillati</taxon>
        <taxon>Actinomycetota</taxon>
        <taxon>Actinomycetes</taxon>
        <taxon>Mycobacteriales</taxon>
        <taxon>Mycobacteriaceae</taxon>
        <taxon>Mycobacterium</taxon>
        <taxon>Mycobacterium avium complex (MAC)</taxon>
    </lineage>
</organism>